<evidence type="ECO:0000313" key="1">
    <source>
        <dbReference type="EMBL" id="MCB5410294.1"/>
    </source>
</evidence>
<comment type="caution">
    <text evidence="1">The sequence shown here is derived from an EMBL/GenBank/DDBJ whole genome shotgun (WGS) entry which is preliminary data.</text>
</comment>
<accession>A0ABS8CLP7</accession>
<dbReference type="Pfam" id="PF21810">
    <property type="entry name" value="DUF6880"/>
    <property type="match status" value="1"/>
</dbReference>
<gene>
    <name evidence="1" type="ORF">H0485_09820</name>
</gene>
<evidence type="ECO:0000313" key="2">
    <source>
        <dbReference type="Proteomes" id="UP001198571"/>
    </source>
</evidence>
<reference evidence="1 2" key="1">
    <citation type="submission" date="2020-07" db="EMBL/GenBank/DDBJ databases">
        <title>Pseudogemmobacter sp. nov., isolated from poultry manure in Taiwan.</title>
        <authorList>
            <person name="Lin S.-Y."/>
            <person name="Tang Y.-S."/>
            <person name="Young C.-C."/>
        </authorList>
    </citation>
    <scope>NUCLEOTIDE SEQUENCE [LARGE SCALE GENOMIC DNA]</scope>
    <source>
        <strain evidence="1 2">CC-YST710</strain>
    </source>
</reference>
<proteinExistence type="predicted"/>
<dbReference type="EMBL" id="JACDXX010000008">
    <property type="protein sequence ID" value="MCB5410294.1"/>
    <property type="molecule type" value="Genomic_DNA"/>
</dbReference>
<keyword evidence="2" id="KW-1185">Reference proteome</keyword>
<name>A0ABS8CLP7_9RHOB</name>
<dbReference type="Proteomes" id="UP001198571">
    <property type="component" value="Unassembled WGS sequence"/>
</dbReference>
<protein>
    <submittedName>
        <fullName evidence="1">Uncharacterized protein</fullName>
    </submittedName>
</protein>
<sequence>MARKPALSKESLTALGAEKLAELVFDEVHVNAGFKRRVNAALAGKSGPEAITKLIDRRLSGLERARTFIDWDKERAFRDDLQGLCDSIVKELCPAGADLGASRLIRFIATHDQVFQRVDDSSGKLQDIYWQAIEAMGSVSARLSSANLPQIIMAALGETEHGYLKPIAEQVVPHLSPEVLAIWDADLSERIAERDAAEAGQRARERWFFSMTGQWREIRQMIATASGDLDRLIAIEAEKPERDRDTLDIARRLLDAGRLTEALDWVRRGGPKAHLQPFGIEDEDEDPPDRSPLVRQSELEARILRALDRTPEALALLWDRFRDTLAPVLLRAHLKMLPDFEDMEAEERAMTLALAHPDTMAALNFFLAWPRRDLAAGLVVARHAQWEGRDWHILPEVADQLQHEHPLAASILFRALLDDILRRARSKAYGHGAKYLRQLDLLAAEADADPARPADFDAHEAYRAKLRADHGRKSGFWAQFGEPLSVPKSDSFKRGRRPIWNVGD</sequence>
<dbReference type="RefSeq" id="WP_226935201.1">
    <property type="nucleotide sequence ID" value="NZ_JACDXX010000008.1"/>
</dbReference>
<organism evidence="1 2">
    <name type="scientific">Pseudogemmobacter faecipullorum</name>
    <dbReference type="NCBI Taxonomy" id="2755041"/>
    <lineage>
        <taxon>Bacteria</taxon>
        <taxon>Pseudomonadati</taxon>
        <taxon>Pseudomonadota</taxon>
        <taxon>Alphaproteobacteria</taxon>
        <taxon>Rhodobacterales</taxon>
        <taxon>Paracoccaceae</taxon>
        <taxon>Pseudogemmobacter</taxon>
    </lineage>
</organism>
<dbReference type="InterPro" id="IPR049245">
    <property type="entry name" value="DUF6880"/>
</dbReference>